<accession>A0AAV1XWH7</accession>
<dbReference type="InterPro" id="IPR001005">
    <property type="entry name" value="SANT/Myb"/>
</dbReference>
<sequence length="313" mass="35053">MGRVTGIEENDDDKLDISSSALSSRKQIANRLVYKLVRQSICEFDQCSRPPEEVMESGSSTTTFIVKHNKIVRKCEDSSANGIAEAAISMENMPSEDNLVIAEKRLRNHNIEDELGSEDHQSEQRALKRIRKPTKRYIEELSENESREHSPRLLSSNKNIGLGNTRPARNAPPEEARTFITRVDILGGSGVQIHCVSRSASEPGKEQCLAIDTIELQQELKPKKTDPSSRTSDGNIATVPTTKGGMRRKHHQAWTLVEVMKLVECGAGRWSEIKRLSFSSYSYRTSVDLKDKWRNLLKASSAPADDGVRVYDS</sequence>
<feature type="domain" description="Myb-like" evidence="2">
    <location>
        <begin position="254"/>
        <end position="297"/>
    </location>
</feature>
<evidence type="ECO:0000313" key="4">
    <source>
        <dbReference type="Proteomes" id="UP001497480"/>
    </source>
</evidence>
<gene>
    <name evidence="3" type="ORF">LLUT_LOCUS27165</name>
</gene>
<dbReference type="PANTHER" id="PTHR47122">
    <property type="entry name" value="MYB-LIKE DNA-BINDING DOMAIN CONTAINING PROTEIN, EXPRESSED"/>
    <property type="match status" value="1"/>
</dbReference>
<evidence type="ECO:0000313" key="3">
    <source>
        <dbReference type="EMBL" id="CAL0326105.1"/>
    </source>
</evidence>
<evidence type="ECO:0000256" key="1">
    <source>
        <dbReference type="SAM" id="MobiDB-lite"/>
    </source>
</evidence>
<protein>
    <recommendedName>
        <fullName evidence="2">Myb-like domain-containing protein</fullName>
    </recommendedName>
</protein>
<reference evidence="3 4" key="1">
    <citation type="submission" date="2024-03" db="EMBL/GenBank/DDBJ databases">
        <authorList>
            <person name="Martinez-Hernandez J."/>
        </authorList>
    </citation>
    <scope>NUCLEOTIDE SEQUENCE [LARGE SCALE GENOMIC DNA]</scope>
</reference>
<comment type="caution">
    <text evidence="3">The sequence shown here is derived from an EMBL/GenBank/DDBJ whole genome shotgun (WGS) entry which is preliminary data.</text>
</comment>
<dbReference type="Gene3D" id="1.10.246.220">
    <property type="match status" value="1"/>
</dbReference>
<dbReference type="EMBL" id="CAXHTB010000019">
    <property type="protein sequence ID" value="CAL0326105.1"/>
    <property type="molecule type" value="Genomic_DNA"/>
</dbReference>
<dbReference type="PANTHER" id="PTHR47122:SF4">
    <property type="entry name" value="TRF-LIKE 3"/>
    <property type="match status" value="1"/>
</dbReference>
<feature type="region of interest" description="Disordered" evidence="1">
    <location>
        <begin position="141"/>
        <end position="172"/>
    </location>
</feature>
<feature type="compositionally biased region" description="Polar residues" evidence="1">
    <location>
        <begin position="228"/>
        <end position="241"/>
    </location>
</feature>
<keyword evidence="4" id="KW-1185">Reference proteome</keyword>
<dbReference type="CDD" id="cd11660">
    <property type="entry name" value="SANT_TRF"/>
    <property type="match status" value="1"/>
</dbReference>
<dbReference type="InterPro" id="IPR009057">
    <property type="entry name" value="Homeodomain-like_sf"/>
</dbReference>
<dbReference type="Proteomes" id="UP001497480">
    <property type="component" value="Unassembled WGS sequence"/>
</dbReference>
<organism evidence="3 4">
    <name type="scientific">Lupinus luteus</name>
    <name type="common">European yellow lupine</name>
    <dbReference type="NCBI Taxonomy" id="3873"/>
    <lineage>
        <taxon>Eukaryota</taxon>
        <taxon>Viridiplantae</taxon>
        <taxon>Streptophyta</taxon>
        <taxon>Embryophyta</taxon>
        <taxon>Tracheophyta</taxon>
        <taxon>Spermatophyta</taxon>
        <taxon>Magnoliopsida</taxon>
        <taxon>eudicotyledons</taxon>
        <taxon>Gunneridae</taxon>
        <taxon>Pentapetalae</taxon>
        <taxon>rosids</taxon>
        <taxon>fabids</taxon>
        <taxon>Fabales</taxon>
        <taxon>Fabaceae</taxon>
        <taxon>Papilionoideae</taxon>
        <taxon>50 kb inversion clade</taxon>
        <taxon>genistoids sensu lato</taxon>
        <taxon>core genistoids</taxon>
        <taxon>Genisteae</taxon>
        <taxon>Lupinus</taxon>
    </lineage>
</organism>
<evidence type="ECO:0000259" key="2">
    <source>
        <dbReference type="PROSITE" id="PS50090"/>
    </source>
</evidence>
<dbReference type="PROSITE" id="PS50090">
    <property type="entry name" value="MYB_LIKE"/>
    <property type="match status" value="1"/>
</dbReference>
<dbReference type="SUPFAM" id="SSF46689">
    <property type="entry name" value="Homeodomain-like"/>
    <property type="match status" value="1"/>
</dbReference>
<name>A0AAV1XWH7_LUPLU</name>
<proteinExistence type="predicted"/>
<feature type="region of interest" description="Disordered" evidence="1">
    <location>
        <begin position="220"/>
        <end position="248"/>
    </location>
</feature>
<feature type="compositionally biased region" description="Basic and acidic residues" evidence="1">
    <location>
        <begin position="141"/>
        <end position="151"/>
    </location>
</feature>
<dbReference type="AlphaFoldDB" id="A0AAV1XWH7"/>